<evidence type="ECO:0000313" key="1">
    <source>
        <dbReference type="EMBL" id="KAL0937771.1"/>
    </source>
</evidence>
<dbReference type="EMBL" id="VUJX02000004">
    <property type="protein sequence ID" value="KAL0937771.1"/>
    <property type="molecule type" value="Genomic_DNA"/>
</dbReference>
<evidence type="ECO:0000313" key="2">
    <source>
        <dbReference type="Proteomes" id="UP000805649"/>
    </source>
</evidence>
<protein>
    <submittedName>
        <fullName evidence="1">Tyrosinase central domain-containing protein</fullName>
    </submittedName>
</protein>
<accession>A0ACC3Z109</accession>
<name>A0ACC3Z109_COLTU</name>
<comment type="caution">
    <text evidence="1">The sequence shown here is derived from an EMBL/GenBank/DDBJ whole genome shotgun (WGS) entry which is preliminary data.</text>
</comment>
<proteinExistence type="predicted"/>
<organism evidence="1 2">
    <name type="scientific">Colletotrichum truncatum</name>
    <name type="common">Anthracnose fungus</name>
    <name type="synonym">Colletotrichum capsici</name>
    <dbReference type="NCBI Taxonomy" id="5467"/>
    <lineage>
        <taxon>Eukaryota</taxon>
        <taxon>Fungi</taxon>
        <taxon>Dikarya</taxon>
        <taxon>Ascomycota</taxon>
        <taxon>Pezizomycotina</taxon>
        <taxon>Sordariomycetes</taxon>
        <taxon>Hypocreomycetidae</taxon>
        <taxon>Glomerellales</taxon>
        <taxon>Glomerellaceae</taxon>
        <taxon>Colletotrichum</taxon>
        <taxon>Colletotrichum truncatum species complex</taxon>
    </lineage>
</organism>
<dbReference type="Proteomes" id="UP000805649">
    <property type="component" value="Unassembled WGS sequence"/>
</dbReference>
<reference evidence="1 2" key="1">
    <citation type="journal article" date="2020" name="Phytopathology">
        <title>Genome Sequence Resources of Colletotrichum truncatum, C. plurivorum, C. musicola, and C. sojae: Four Species Pathogenic to Soybean (Glycine max).</title>
        <authorList>
            <person name="Rogerio F."/>
            <person name="Boufleur T.R."/>
            <person name="Ciampi-Guillardi M."/>
            <person name="Sukno S.A."/>
            <person name="Thon M.R."/>
            <person name="Massola Junior N.S."/>
            <person name="Baroncelli R."/>
        </authorList>
    </citation>
    <scope>NUCLEOTIDE SEQUENCE [LARGE SCALE GENOMIC DNA]</scope>
    <source>
        <strain evidence="1 2">CMES1059</strain>
    </source>
</reference>
<sequence length="404" mass="44688">MSVLKHCLLLLATANTALSFTARASYNFSQAAIENGDALAKLNADANQAARALNLELTRQGINTSCSADNIQVRKEWRNIPAEERKAFVAAVQCLQASPSLNDPVKLPSAKSLYDDFVITHFNQTANIHWTGTFLLWHRYFTWTYEQKLRTVCGYQGTFPYWEWGYDVEDPAASPLFDGSETSMGSDGAFFLHEGYKLVQRLSKTLINLEPGTGGGCVKSGPFVNMTVHVGPRAMLTFGSTNATSVENPLDDHPRCLKRDLNKHVGKKYSSFLNSTTLILDNDEHEMFQAVMEGDDRFVDGQLGVHGGGHYIIGGDPGSDAFISAGEPVFYLHHAQIDRLYWIWQMLDFANRQGVSGTETMQNSPPSRNVTVEDTIHLTPIGGPVKLKDLMSTVGGSPFCYVYE</sequence>
<gene>
    <name evidence="1" type="ORF">CTRU02_207502</name>
</gene>
<keyword evidence="2" id="KW-1185">Reference proteome</keyword>